<dbReference type="GO" id="GO:0005886">
    <property type="term" value="C:plasma membrane"/>
    <property type="evidence" value="ECO:0007669"/>
    <property type="project" value="UniProtKB-SubCell"/>
</dbReference>
<dbReference type="InterPro" id="IPR036909">
    <property type="entry name" value="Cyt_c-like_dom_sf"/>
</dbReference>
<feature type="binding site" description="covalent" evidence="9">
    <location>
        <position position="209"/>
    </location>
    <ligand>
        <name>heme c</name>
        <dbReference type="ChEBI" id="CHEBI:61717"/>
        <label>2</label>
    </ligand>
</feature>
<dbReference type="GO" id="GO:0009055">
    <property type="term" value="F:electron transfer activity"/>
    <property type="evidence" value="ECO:0007669"/>
    <property type="project" value="InterPro"/>
</dbReference>
<dbReference type="PANTHER" id="PTHR35008:SF8">
    <property type="entry name" value="ALCOHOL DEHYDROGENASE CYTOCHROME C SUBUNIT"/>
    <property type="match status" value="1"/>
</dbReference>
<keyword evidence="3 9" id="KW-0349">Heme</keyword>
<dbReference type="EMBL" id="MING01000019">
    <property type="protein sequence ID" value="POG13340.1"/>
    <property type="molecule type" value="Genomic_DNA"/>
</dbReference>
<reference evidence="13 14" key="2">
    <citation type="submission" date="2018-03" db="EMBL/GenBank/DDBJ databases">
        <title>Draft genome of Pseudomonas putida strain KH-18-2.</title>
        <authorList>
            <person name="Yoshizawa S."/>
            <person name="Khan N.H."/>
            <person name="Nishimura M."/>
            <person name="Chiura H.X."/>
            <person name="Ogura Y."/>
            <person name="Hayashi T."/>
            <person name="Kogure K."/>
        </authorList>
    </citation>
    <scope>NUCLEOTIDE SEQUENCE [LARGE SCALE GENOMIC DNA]</scope>
    <source>
        <strain evidence="13 14">KH-18-2</strain>
    </source>
</reference>
<name>A0A2S3XCQ1_PSEPU</name>
<feature type="binding site" description="covalent" evidence="9">
    <location>
        <position position="329"/>
    </location>
    <ligand>
        <name>heme c</name>
        <dbReference type="ChEBI" id="CHEBI:61717"/>
        <label>3</label>
    </ligand>
</feature>
<evidence type="ECO:0000313" key="14">
    <source>
        <dbReference type="Proteomes" id="UP000237378"/>
    </source>
</evidence>
<dbReference type="Pfam" id="PF00034">
    <property type="entry name" value="Cytochrom_C"/>
    <property type="match status" value="2"/>
</dbReference>
<feature type="binding site" description="covalent" evidence="9">
    <location>
        <position position="332"/>
    </location>
    <ligand>
        <name>heme c</name>
        <dbReference type="ChEBI" id="CHEBI:61717"/>
        <label>3</label>
    </ligand>
</feature>
<feature type="binding site" description="axial binding residue" evidence="10">
    <location>
        <position position="67"/>
    </location>
    <ligand>
        <name>heme c</name>
        <dbReference type="ChEBI" id="CHEBI:61717"/>
        <label>1</label>
    </ligand>
    <ligandPart>
        <name>Fe</name>
        <dbReference type="ChEBI" id="CHEBI:18248"/>
    </ligandPart>
</feature>
<evidence type="ECO:0000256" key="8">
    <source>
        <dbReference type="ARBA" id="ARBA00023136"/>
    </source>
</evidence>
<proteinExistence type="predicted"/>
<dbReference type="RefSeq" id="WP_103469140.1">
    <property type="nucleotide sequence ID" value="NZ_JADUCH010000006.1"/>
</dbReference>
<evidence type="ECO:0000256" key="9">
    <source>
        <dbReference type="PIRSR" id="PIRSR000018-50"/>
    </source>
</evidence>
<feature type="chain" id="PRO_5015453245" evidence="11">
    <location>
        <begin position="30"/>
        <end position="435"/>
    </location>
</feature>
<dbReference type="SUPFAM" id="SSF46626">
    <property type="entry name" value="Cytochrome c"/>
    <property type="match status" value="3"/>
</dbReference>
<dbReference type="GO" id="GO:0020037">
    <property type="term" value="F:heme binding"/>
    <property type="evidence" value="ECO:0007669"/>
    <property type="project" value="InterPro"/>
</dbReference>
<feature type="signal peptide" evidence="11">
    <location>
        <begin position="1"/>
        <end position="29"/>
    </location>
</feature>
<dbReference type="PANTHER" id="PTHR35008">
    <property type="entry name" value="BLL4482 PROTEIN-RELATED"/>
    <property type="match status" value="1"/>
</dbReference>
<sequence>MKTKTLLASCIALALAGLAAAVLHSNDSAADNVADDQLTGADTLAVDPAAVARGAYVSAQADCAACHTTPGGAPFAGGYGLQTPFGVIYSTNISPDPQTGIGRWTERDFFRAVRHGQRKDGQRLYPAMPYNAYVKISDADLHDLWAYMRTVQPVQQAPTPNTLAFPFNIRQTLLGWNLLFFDNTPFVPQPEQSAQWNRGRYLVDGAGHCAACHTPKNLLGGDTGRYLQGAELLDSYAPEITGDRYRGLGSWSAEQIAVYLRTGANHQAIASGPMGEAVEFSTQHLNDQDLAAIAEYLKSVDGSKTTPPPAIAASEPIMQRGAQVYELNCMACHNVRGEGLPGMVTGFADNPGIRTPSGANLVSTVLKGGQAVVTEGNVTGAGMPSFDWKLSDSDIAAVLTYVRNSWGNAAPEVEAQAVARTREHLGLQPTMKNHF</sequence>
<evidence type="ECO:0000256" key="4">
    <source>
        <dbReference type="ARBA" id="ARBA00022723"/>
    </source>
</evidence>
<dbReference type="InterPro" id="IPR051459">
    <property type="entry name" value="Cytochrome_c-type_DH"/>
</dbReference>
<evidence type="ECO:0000313" key="13">
    <source>
        <dbReference type="EMBL" id="POG13340.1"/>
    </source>
</evidence>
<dbReference type="PIRSF" id="PIRSF000018">
    <property type="entry name" value="Mb_ADH_cyt_c"/>
    <property type="match status" value="1"/>
</dbReference>
<feature type="domain" description="Cytochrome c" evidence="12">
    <location>
        <begin position="49"/>
        <end position="152"/>
    </location>
</feature>
<dbReference type="Pfam" id="PF13442">
    <property type="entry name" value="Cytochrome_CBB3"/>
    <property type="match status" value="1"/>
</dbReference>
<keyword evidence="8" id="KW-0472">Membrane</keyword>
<feature type="domain" description="Cytochrome c" evidence="12">
    <location>
        <begin position="316"/>
        <end position="406"/>
    </location>
</feature>
<evidence type="ECO:0000256" key="10">
    <source>
        <dbReference type="PIRSR" id="PIRSR000018-51"/>
    </source>
</evidence>
<evidence type="ECO:0000256" key="3">
    <source>
        <dbReference type="ARBA" id="ARBA00022617"/>
    </source>
</evidence>
<dbReference type="Gene3D" id="1.10.760.10">
    <property type="entry name" value="Cytochrome c-like domain"/>
    <property type="match status" value="3"/>
</dbReference>
<feature type="binding site" description="axial binding residue" evidence="10">
    <location>
        <position position="213"/>
    </location>
    <ligand>
        <name>heme c</name>
        <dbReference type="ChEBI" id="CHEBI:61717"/>
        <label>2</label>
    </ligand>
    <ligandPart>
        <name>Fe</name>
        <dbReference type="ChEBI" id="CHEBI:18248"/>
    </ligandPart>
</feature>
<organism evidence="13 14">
    <name type="scientific">Pseudomonas putida</name>
    <name type="common">Arthrobacter siderocapsulatus</name>
    <dbReference type="NCBI Taxonomy" id="303"/>
    <lineage>
        <taxon>Bacteria</taxon>
        <taxon>Pseudomonadati</taxon>
        <taxon>Pseudomonadota</taxon>
        <taxon>Gammaproteobacteria</taxon>
        <taxon>Pseudomonadales</taxon>
        <taxon>Pseudomonadaceae</taxon>
        <taxon>Pseudomonas</taxon>
    </lineage>
</organism>
<reference evidence="13 14" key="1">
    <citation type="submission" date="2016-08" db="EMBL/GenBank/DDBJ databases">
        <authorList>
            <person name="Seilhamer J.J."/>
        </authorList>
    </citation>
    <scope>NUCLEOTIDE SEQUENCE [LARGE SCALE GENOMIC DNA]</scope>
    <source>
        <strain evidence="13 14">KH-18-2</strain>
    </source>
</reference>
<keyword evidence="7 10" id="KW-0408">Iron</keyword>
<keyword evidence="5 11" id="KW-0732">Signal</keyword>
<dbReference type="PROSITE" id="PS51007">
    <property type="entry name" value="CYTC"/>
    <property type="match status" value="3"/>
</dbReference>
<feature type="binding site" description="covalent" evidence="9">
    <location>
        <position position="63"/>
    </location>
    <ligand>
        <name>heme c</name>
        <dbReference type="ChEBI" id="CHEBI:61717"/>
        <label>1</label>
    </ligand>
</feature>
<evidence type="ECO:0000256" key="1">
    <source>
        <dbReference type="ARBA" id="ARBA00004236"/>
    </source>
</evidence>
<protein>
    <submittedName>
        <fullName evidence="13">Alcohol dehydrogenase</fullName>
    </submittedName>
</protein>
<comment type="subcellular location">
    <subcellularLocation>
        <location evidence="1">Cell membrane</location>
    </subcellularLocation>
</comment>
<evidence type="ECO:0000256" key="2">
    <source>
        <dbReference type="ARBA" id="ARBA00022475"/>
    </source>
</evidence>
<evidence type="ECO:0000256" key="7">
    <source>
        <dbReference type="ARBA" id="ARBA00023004"/>
    </source>
</evidence>
<evidence type="ECO:0000256" key="6">
    <source>
        <dbReference type="ARBA" id="ARBA00022737"/>
    </source>
</evidence>
<dbReference type="AlphaFoldDB" id="A0A2S3XCQ1"/>
<evidence type="ECO:0000256" key="11">
    <source>
        <dbReference type="SAM" id="SignalP"/>
    </source>
</evidence>
<keyword evidence="4 10" id="KW-0479">Metal-binding</keyword>
<keyword evidence="2" id="KW-1003">Cell membrane</keyword>
<dbReference type="GO" id="GO:0005506">
    <property type="term" value="F:iron ion binding"/>
    <property type="evidence" value="ECO:0007669"/>
    <property type="project" value="InterPro"/>
</dbReference>
<evidence type="ECO:0000259" key="12">
    <source>
        <dbReference type="PROSITE" id="PS51007"/>
    </source>
</evidence>
<evidence type="ECO:0000256" key="5">
    <source>
        <dbReference type="ARBA" id="ARBA00022729"/>
    </source>
</evidence>
<dbReference type="Proteomes" id="UP000237378">
    <property type="component" value="Unassembled WGS sequence"/>
</dbReference>
<feature type="binding site" description="covalent" evidence="9">
    <location>
        <position position="212"/>
    </location>
    <ligand>
        <name>heme c</name>
        <dbReference type="ChEBI" id="CHEBI:61717"/>
        <label>2</label>
    </ligand>
</feature>
<dbReference type="InterPro" id="IPR014353">
    <property type="entry name" value="Membr-bd_ADH_cyt_c"/>
</dbReference>
<keyword evidence="6" id="KW-0677">Repeat</keyword>
<dbReference type="GO" id="GO:0016614">
    <property type="term" value="F:oxidoreductase activity, acting on CH-OH group of donors"/>
    <property type="evidence" value="ECO:0007669"/>
    <property type="project" value="InterPro"/>
</dbReference>
<feature type="binding site" description="covalent" evidence="9">
    <location>
        <position position="66"/>
    </location>
    <ligand>
        <name>heme c</name>
        <dbReference type="ChEBI" id="CHEBI:61717"/>
        <label>1</label>
    </ligand>
</feature>
<accession>A0A2S3XCQ1</accession>
<gene>
    <name evidence="13" type="ORF">BGP82_02490</name>
</gene>
<comment type="caution">
    <text evidence="13">The sequence shown here is derived from an EMBL/GenBank/DDBJ whole genome shotgun (WGS) entry which is preliminary data.</text>
</comment>
<comment type="cofactor">
    <cofactor evidence="9">
        <name>heme c</name>
        <dbReference type="ChEBI" id="CHEBI:61717"/>
    </cofactor>
    <text evidence="9">Binds 3 heme c groups covalently per subunit.</text>
</comment>
<dbReference type="InterPro" id="IPR009056">
    <property type="entry name" value="Cyt_c-like_dom"/>
</dbReference>
<feature type="domain" description="Cytochrome c" evidence="12">
    <location>
        <begin position="194"/>
        <end position="301"/>
    </location>
</feature>
<feature type="binding site" description="axial binding residue" evidence="10">
    <location>
        <position position="333"/>
    </location>
    <ligand>
        <name>heme c</name>
        <dbReference type="ChEBI" id="CHEBI:61717"/>
        <label>3</label>
    </ligand>
    <ligandPart>
        <name>Fe</name>
        <dbReference type="ChEBI" id="CHEBI:18248"/>
    </ligandPart>
</feature>